<feature type="signal peptide" evidence="2">
    <location>
        <begin position="1"/>
        <end position="33"/>
    </location>
</feature>
<evidence type="ECO:0000259" key="3">
    <source>
        <dbReference type="PROSITE" id="PS50076"/>
    </source>
</evidence>
<dbReference type="InterPro" id="IPR008971">
    <property type="entry name" value="HSP40/DnaJ_pept-bd"/>
</dbReference>
<reference evidence="5" key="1">
    <citation type="journal article" date="2006" name="Proc. Natl. Acad. Sci. U.S.A.">
        <title>Genome analysis of the smallest free-living eukaryote Ostreococcus tauri unveils many unique features.</title>
        <authorList>
            <person name="Derelle E."/>
            <person name="Ferraz C."/>
            <person name="Rombauts S."/>
            <person name="Rouze P."/>
            <person name="Worden A.Z."/>
            <person name="Robbens S."/>
            <person name="Partensky F."/>
            <person name="Degroeve S."/>
            <person name="Echeynie S."/>
            <person name="Cooke R."/>
            <person name="Saeys Y."/>
            <person name="Wuyts J."/>
            <person name="Jabbari K."/>
            <person name="Bowler C."/>
            <person name="Panaud O."/>
            <person name="Piegu B."/>
            <person name="Ball S.G."/>
            <person name="Ral J.-P."/>
            <person name="Bouget F.-Y."/>
            <person name="Piganeau G."/>
            <person name="De Baets B."/>
            <person name="Picard A."/>
            <person name="Delseny M."/>
            <person name="Demaille J."/>
            <person name="Van de Peer Y."/>
            <person name="Moreau H."/>
        </authorList>
    </citation>
    <scope>NUCLEOTIDE SEQUENCE [LARGE SCALE GENOMIC DNA]</scope>
    <source>
        <strain evidence="5">OTTH 0595 / CCAP 157/2 / RCC745</strain>
    </source>
</reference>
<dbReference type="Gene3D" id="1.10.287.110">
    <property type="entry name" value="DnaJ domain"/>
    <property type="match status" value="1"/>
</dbReference>
<protein>
    <submittedName>
        <fullName evidence="4">HSP40/DnaJ peptide-binding</fullName>
    </submittedName>
</protein>
<dbReference type="SUPFAM" id="SSF49493">
    <property type="entry name" value="HSP40/DnaJ peptide-binding domain"/>
    <property type="match status" value="2"/>
</dbReference>
<dbReference type="InterPro" id="IPR036869">
    <property type="entry name" value="J_dom_sf"/>
</dbReference>
<dbReference type="Proteomes" id="UP000009170">
    <property type="component" value="Unassembled WGS sequence"/>
</dbReference>
<dbReference type="PROSITE" id="PS50076">
    <property type="entry name" value="DNAJ_2"/>
    <property type="match status" value="1"/>
</dbReference>
<comment type="caution">
    <text evidence="4">The sequence shown here is derived from an EMBL/GenBank/DDBJ whole genome shotgun (WGS) entry which is preliminary data.</text>
</comment>
<feature type="chain" id="PRO_5004162512" evidence="2">
    <location>
        <begin position="34"/>
        <end position="383"/>
    </location>
</feature>
<sequence>MPRGRSTRARTSLTHRIVALIVLVCAHAIGIHADHYATLGVSRHADESQIKRAYRKLALKYHPDKNPNDETAKKKFTEIGHAYETLSDQEKRKIYDRYGEEGVKQHEASGGRGGGHAAQDIFSQFFGGGGFGGFGGFGGMGGEEEQETPKAPTIKIDLRATCEEIYLGASVPVSRAKLVTKSAKGTRKCNCRQKLVTRQVGPGMYQQYTEQTCEDCPNVKLVREDVDLTVEIEAGAPEGHEILFFEEGDAMIDGDPGDLLFVIHTVEDAKNGIKRVGKSDLHMTYEITLVEALNGFSKVFKHYDGHDVVIARTGVTRPFDKMTVKGEGLPKHNQFKQFGDMHITFQVQFPDELDQKQRDATSKAFAKSSFVKVGKVDPGHVFA</sequence>
<dbReference type="Pfam" id="PF00226">
    <property type="entry name" value="DnaJ"/>
    <property type="match status" value="1"/>
</dbReference>
<dbReference type="InterPro" id="IPR018253">
    <property type="entry name" value="DnaJ_domain_CS"/>
</dbReference>
<accession>Q019Z3</accession>
<dbReference type="PRINTS" id="PR00625">
    <property type="entry name" value="JDOMAIN"/>
</dbReference>
<dbReference type="OMA" id="KWHEDGD"/>
<dbReference type="Pfam" id="PF01556">
    <property type="entry name" value="DnaJ_C"/>
    <property type="match status" value="1"/>
</dbReference>
<dbReference type="GeneID" id="9833289"/>
<dbReference type="EMBL" id="CAID01000005">
    <property type="protein sequence ID" value="CAL53782.1"/>
    <property type="molecule type" value="Genomic_DNA"/>
</dbReference>
<evidence type="ECO:0000256" key="2">
    <source>
        <dbReference type="SAM" id="SignalP"/>
    </source>
</evidence>
<dbReference type="SUPFAM" id="SSF46565">
    <property type="entry name" value="Chaperone J-domain"/>
    <property type="match status" value="1"/>
</dbReference>
<evidence type="ECO:0000313" key="4">
    <source>
        <dbReference type="EMBL" id="CAL53782.1"/>
    </source>
</evidence>
<dbReference type="SMART" id="SM00271">
    <property type="entry name" value="DnaJ"/>
    <property type="match status" value="1"/>
</dbReference>
<dbReference type="OrthoDB" id="550424at2759"/>
<dbReference type="STRING" id="70448.Q019Z3"/>
<dbReference type="PROSITE" id="PS00636">
    <property type="entry name" value="DNAJ_1"/>
    <property type="match status" value="1"/>
</dbReference>
<dbReference type="InterPro" id="IPR051736">
    <property type="entry name" value="DnaJ-B11-like"/>
</dbReference>
<dbReference type="GO" id="GO:0051082">
    <property type="term" value="F:unfolded protein binding"/>
    <property type="evidence" value="ECO:0007669"/>
    <property type="project" value="InterPro"/>
</dbReference>
<dbReference type="InParanoid" id="Q019Z3"/>
<dbReference type="PANTHER" id="PTHR44298:SF1">
    <property type="entry name" value="DNAJ HOMOLOG SUBFAMILY B MEMBER 11"/>
    <property type="match status" value="1"/>
</dbReference>
<keyword evidence="5" id="KW-1185">Reference proteome</keyword>
<dbReference type="GO" id="GO:0006457">
    <property type="term" value="P:protein folding"/>
    <property type="evidence" value="ECO:0007669"/>
    <property type="project" value="InterPro"/>
</dbReference>
<dbReference type="Gene3D" id="2.60.260.20">
    <property type="entry name" value="Urease metallochaperone UreE, N-terminal domain"/>
    <property type="match status" value="2"/>
</dbReference>
<organism evidence="4 5">
    <name type="scientific">Ostreococcus tauri</name>
    <name type="common">Marine green alga</name>
    <dbReference type="NCBI Taxonomy" id="70448"/>
    <lineage>
        <taxon>Eukaryota</taxon>
        <taxon>Viridiplantae</taxon>
        <taxon>Chlorophyta</taxon>
        <taxon>Mamiellophyceae</taxon>
        <taxon>Mamiellales</taxon>
        <taxon>Bathycoccaceae</taxon>
        <taxon>Ostreococcus</taxon>
    </lineage>
</organism>
<dbReference type="FunFam" id="2.60.260.20:FF:000013">
    <property type="entry name" value="DnaJ subfamily B member 11"/>
    <property type="match status" value="1"/>
</dbReference>
<gene>
    <name evidence="4" type="ORF">OT_ostta05g00280</name>
</gene>
<feature type="domain" description="J" evidence="3">
    <location>
        <begin position="34"/>
        <end position="99"/>
    </location>
</feature>
<dbReference type="KEGG" id="ota:OT_ostta05g00280"/>
<proteinExistence type="predicted"/>
<dbReference type="InterPro" id="IPR002939">
    <property type="entry name" value="DnaJ_C"/>
</dbReference>
<dbReference type="AlphaFoldDB" id="Q019Z3"/>
<dbReference type="CDD" id="cd10747">
    <property type="entry name" value="DnaJ_C"/>
    <property type="match status" value="1"/>
</dbReference>
<keyword evidence="1 2" id="KW-0732">Signal</keyword>
<name>Q019Z3_OSTTA</name>
<dbReference type="InterPro" id="IPR001623">
    <property type="entry name" value="DnaJ_domain"/>
</dbReference>
<evidence type="ECO:0000313" key="5">
    <source>
        <dbReference type="Proteomes" id="UP000009170"/>
    </source>
</evidence>
<dbReference type="FunCoup" id="Q019Z3">
    <property type="interactions" value="1387"/>
</dbReference>
<dbReference type="PANTHER" id="PTHR44298">
    <property type="entry name" value="DNAJ HOMOLOG SUBFAMILY B MEMBER 11"/>
    <property type="match status" value="1"/>
</dbReference>
<dbReference type="RefSeq" id="XP_003079124.1">
    <property type="nucleotide sequence ID" value="XM_003079076.1"/>
</dbReference>
<reference evidence="4 5" key="2">
    <citation type="journal article" date="2014" name="BMC Genomics">
        <title>An improved genome of the model marine alga Ostreococcus tauri unfolds by assessing Illumina de novo assemblies.</title>
        <authorList>
            <person name="Blanc-Mathieu R."/>
            <person name="Verhelst B."/>
            <person name="Derelle E."/>
            <person name="Rombauts S."/>
            <person name="Bouget F.Y."/>
            <person name="Carre I."/>
            <person name="Chateau A."/>
            <person name="Eyre-Walker A."/>
            <person name="Grimsley N."/>
            <person name="Moreau H."/>
            <person name="Piegu B."/>
            <person name="Rivals E."/>
            <person name="Schackwitz W."/>
            <person name="Van de Peer Y."/>
            <person name="Piganeau G."/>
        </authorList>
    </citation>
    <scope>NUCLEOTIDE SEQUENCE [LARGE SCALE GENOMIC DNA]</scope>
    <source>
        <strain evidence="5">OTTH 0595 / CCAP 157/2 / RCC745</strain>
    </source>
</reference>
<dbReference type="CDD" id="cd06257">
    <property type="entry name" value="DnaJ"/>
    <property type="match status" value="1"/>
</dbReference>
<evidence type="ECO:0000256" key="1">
    <source>
        <dbReference type="ARBA" id="ARBA00022729"/>
    </source>
</evidence>